<comment type="caution">
    <text evidence="2">The sequence shown here is derived from an EMBL/GenBank/DDBJ whole genome shotgun (WGS) entry which is preliminary data.</text>
</comment>
<reference evidence="2 3" key="1">
    <citation type="submission" date="2024-03" db="EMBL/GenBank/DDBJ databases">
        <title>Mouse gut bacterial collection (mGBC) of GemPharmatech.</title>
        <authorList>
            <person name="He Y."/>
            <person name="Dong L."/>
            <person name="Wu D."/>
            <person name="Gao X."/>
            <person name="Lin Z."/>
        </authorList>
    </citation>
    <scope>NUCLEOTIDE SEQUENCE [LARGE SCALE GENOMIC DNA]</scope>
    <source>
        <strain evidence="2 3">20-218</strain>
    </source>
</reference>
<dbReference type="EMBL" id="JBCLSQ010000027">
    <property type="protein sequence ID" value="MEY8538718.1"/>
    <property type="molecule type" value="Genomic_DNA"/>
</dbReference>
<protein>
    <recommendedName>
        <fullName evidence="4">DUF2975 domain-containing protein</fullName>
    </recommendedName>
</protein>
<dbReference type="Proteomes" id="UP001565242">
    <property type="component" value="Unassembled WGS sequence"/>
</dbReference>
<evidence type="ECO:0000256" key="1">
    <source>
        <dbReference type="SAM" id="Phobius"/>
    </source>
</evidence>
<proteinExistence type="predicted"/>
<dbReference type="RefSeq" id="WP_369918769.1">
    <property type="nucleotide sequence ID" value="NZ_JBCLSQ010000027.1"/>
</dbReference>
<organism evidence="2 3">
    <name type="scientific">Lactococcus muris</name>
    <dbReference type="NCBI Taxonomy" id="2941330"/>
    <lineage>
        <taxon>Bacteria</taxon>
        <taxon>Bacillati</taxon>
        <taxon>Bacillota</taxon>
        <taxon>Bacilli</taxon>
        <taxon>Lactobacillales</taxon>
        <taxon>Streptococcaceae</taxon>
        <taxon>Lactococcus</taxon>
    </lineage>
</organism>
<accession>A0ABV4DDL5</accession>
<keyword evidence="3" id="KW-1185">Reference proteome</keyword>
<evidence type="ECO:0000313" key="2">
    <source>
        <dbReference type="EMBL" id="MEY8538718.1"/>
    </source>
</evidence>
<keyword evidence="1" id="KW-0472">Membrane</keyword>
<feature type="transmembrane region" description="Helical" evidence="1">
    <location>
        <begin position="28"/>
        <end position="47"/>
    </location>
</feature>
<feature type="transmembrane region" description="Helical" evidence="1">
    <location>
        <begin position="147"/>
        <end position="167"/>
    </location>
</feature>
<evidence type="ECO:0008006" key="4">
    <source>
        <dbReference type="Google" id="ProtNLM"/>
    </source>
</evidence>
<feature type="transmembrane region" description="Helical" evidence="1">
    <location>
        <begin position="68"/>
        <end position="86"/>
    </location>
</feature>
<feature type="transmembrane region" description="Helical" evidence="1">
    <location>
        <begin position="106"/>
        <end position="126"/>
    </location>
</feature>
<keyword evidence="1" id="KW-0812">Transmembrane</keyword>
<gene>
    <name evidence="2" type="ORF">AALM99_09715</name>
</gene>
<evidence type="ECO:0000313" key="3">
    <source>
        <dbReference type="Proteomes" id="UP001565242"/>
    </source>
</evidence>
<keyword evidence="1" id="KW-1133">Transmembrane helix</keyword>
<name>A0ABV4DDL5_9LACT</name>
<sequence length="174" mass="20109">MVSVILFLIIIFSGKIFGFPKNKSLDIIKAIAIVFIETIIASILFLGMNLLNTWSAFSSVMLESLNSLFEIILLFAIINGYILYWINRWAFKTFSISKEIQTLCEYIIQWSLIYCTIYQILFDEIIKPFSDKNSFKDVLSLDVVEPSELLFLVLPALISIWISIIAYKHFNDEL</sequence>